<dbReference type="EMBL" id="JACHIU010000001">
    <property type="protein sequence ID" value="MBB6471026.1"/>
    <property type="molecule type" value="Genomic_DNA"/>
</dbReference>
<dbReference type="Gene3D" id="3.40.50.2300">
    <property type="match status" value="1"/>
</dbReference>
<evidence type="ECO:0000259" key="4">
    <source>
        <dbReference type="PROSITE" id="PS50043"/>
    </source>
</evidence>
<name>A0A7X0I9D4_9ACTN</name>
<feature type="domain" description="Response regulatory" evidence="5">
    <location>
        <begin position="1"/>
        <end position="108"/>
    </location>
</feature>
<dbReference type="Pfam" id="PF00196">
    <property type="entry name" value="GerE"/>
    <property type="match status" value="1"/>
</dbReference>
<dbReference type="Proteomes" id="UP000555564">
    <property type="component" value="Unassembled WGS sequence"/>
</dbReference>
<evidence type="ECO:0000256" key="1">
    <source>
        <dbReference type="ARBA" id="ARBA00022553"/>
    </source>
</evidence>
<gene>
    <name evidence="6" type="ORF">BJ992_000457</name>
</gene>
<keyword evidence="7" id="KW-1185">Reference proteome</keyword>
<reference evidence="6 7" key="1">
    <citation type="submission" date="2020-08" db="EMBL/GenBank/DDBJ databases">
        <title>Sequencing the genomes of 1000 actinobacteria strains.</title>
        <authorList>
            <person name="Klenk H.-P."/>
        </authorList>
    </citation>
    <scope>NUCLEOTIDE SEQUENCE [LARGE SCALE GENOMIC DNA]</scope>
    <source>
        <strain evidence="6 7">DSM 44936</strain>
    </source>
</reference>
<dbReference type="GO" id="GO:0003677">
    <property type="term" value="F:DNA binding"/>
    <property type="evidence" value="ECO:0007669"/>
    <property type="project" value="UniProtKB-KW"/>
</dbReference>
<dbReference type="AlphaFoldDB" id="A0A7X0I9D4"/>
<dbReference type="RefSeq" id="WP_221474655.1">
    <property type="nucleotide sequence ID" value="NZ_BAAALO010000060.1"/>
</dbReference>
<dbReference type="PROSITE" id="PS50043">
    <property type="entry name" value="HTH_LUXR_2"/>
    <property type="match status" value="1"/>
</dbReference>
<dbReference type="PRINTS" id="PR00038">
    <property type="entry name" value="HTHLUXR"/>
</dbReference>
<keyword evidence="2" id="KW-0238">DNA-binding</keyword>
<comment type="caution">
    <text evidence="6">The sequence shown here is derived from an EMBL/GenBank/DDBJ whole genome shotgun (WGS) entry which is preliminary data.</text>
</comment>
<dbReference type="InterPro" id="IPR001789">
    <property type="entry name" value="Sig_transdc_resp-reg_receiver"/>
</dbReference>
<evidence type="ECO:0000313" key="7">
    <source>
        <dbReference type="Proteomes" id="UP000555564"/>
    </source>
</evidence>
<dbReference type="PANTHER" id="PTHR43214">
    <property type="entry name" value="TWO-COMPONENT RESPONSE REGULATOR"/>
    <property type="match status" value="1"/>
</dbReference>
<feature type="domain" description="HTH luxR-type" evidence="4">
    <location>
        <begin position="123"/>
        <end position="188"/>
    </location>
</feature>
<proteinExistence type="predicted"/>
<sequence length="202" mass="21634">MIRDAFSAILEMDSDLTVVGEADRAETVLRTAQRCRPDVVVLDADMTDGSAITVAADLHRHMPACRTLLIAARKSPELLRRAMKASASGLLLKDSPAGDLVNGIKVVASGEQIVDQELAIAALNARPNPLTPREVDVLVLVSAGAEPTEIAKRLDLRVGTVRNYLATIVTKLEARNRVDAIRIADESGWLLPAVDPVLPDAC</sequence>
<keyword evidence="1 3" id="KW-0597">Phosphoprotein</keyword>
<dbReference type="SUPFAM" id="SSF46894">
    <property type="entry name" value="C-terminal effector domain of the bipartite response regulators"/>
    <property type="match status" value="1"/>
</dbReference>
<evidence type="ECO:0000256" key="3">
    <source>
        <dbReference type="PROSITE-ProRule" id="PRU00169"/>
    </source>
</evidence>
<dbReference type="CDD" id="cd06170">
    <property type="entry name" value="LuxR_C_like"/>
    <property type="match status" value="1"/>
</dbReference>
<evidence type="ECO:0000313" key="6">
    <source>
        <dbReference type="EMBL" id="MBB6471026.1"/>
    </source>
</evidence>
<dbReference type="PROSITE" id="PS50110">
    <property type="entry name" value="RESPONSE_REGULATORY"/>
    <property type="match status" value="1"/>
</dbReference>
<dbReference type="InterPro" id="IPR000792">
    <property type="entry name" value="Tscrpt_reg_LuxR_C"/>
</dbReference>
<dbReference type="GO" id="GO:0000160">
    <property type="term" value="P:phosphorelay signal transduction system"/>
    <property type="evidence" value="ECO:0007669"/>
    <property type="project" value="InterPro"/>
</dbReference>
<protein>
    <submittedName>
        <fullName evidence="6">Two-component system response regulator DesR</fullName>
    </submittedName>
</protein>
<evidence type="ECO:0000259" key="5">
    <source>
        <dbReference type="PROSITE" id="PS50110"/>
    </source>
</evidence>
<dbReference type="InterPro" id="IPR058245">
    <property type="entry name" value="NreC/VraR/RcsB-like_REC"/>
</dbReference>
<evidence type="ECO:0000256" key="2">
    <source>
        <dbReference type="ARBA" id="ARBA00023125"/>
    </source>
</evidence>
<dbReference type="GO" id="GO:0006355">
    <property type="term" value="P:regulation of DNA-templated transcription"/>
    <property type="evidence" value="ECO:0007669"/>
    <property type="project" value="InterPro"/>
</dbReference>
<dbReference type="Pfam" id="PF00072">
    <property type="entry name" value="Response_reg"/>
    <property type="match status" value="1"/>
</dbReference>
<dbReference type="PANTHER" id="PTHR43214:SF42">
    <property type="entry name" value="TRANSCRIPTIONAL REGULATORY PROTEIN DESR"/>
    <property type="match status" value="1"/>
</dbReference>
<dbReference type="SUPFAM" id="SSF52172">
    <property type="entry name" value="CheY-like"/>
    <property type="match status" value="1"/>
</dbReference>
<dbReference type="InterPro" id="IPR016032">
    <property type="entry name" value="Sig_transdc_resp-reg_C-effctor"/>
</dbReference>
<organism evidence="6 7">
    <name type="scientific">Sphaerisporangium rubeum</name>
    <dbReference type="NCBI Taxonomy" id="321317"/>
    <lineage>
        <taxon>Bacteria</taxon>
        <taxon>Bacillati</taxon>
        <taxon>Actinomycetota</taxon>
        <taxon>Actinomycetes</taxon>
        <taxon>Streptosporangiales</taxon>
        <taxon>Streptosporangiaceae</taxon>
        <taxon>Sphaerisporangium</taxon>
    </lineage>
</organism>
<feature type="modified residue" description="4-aspartylphosphate" evidence="3">
    <location>
        <position position="43"/>
    </location>
</feature>
<dbReference type="SMART" id="SM00448">
    <property type="entry name" value="REC"/>
    <property type="match status" value="1"/>
</dbReference>
<accession>A0A7X0I9D4</accession>
<dbReference type="InterPro" id="IPR011006">
    <property type="entry name" value="CheY-like_superfamily"/>
</dbReference>
<dbReference type="SMART" id="SM00421">
    <property type="entry name" value="HTH_LUXR"/>
    <property type="match status" value="1"/>
</dbReference>
<dbReference type="CDD" id="cd17535">
    <property type="entry name" value="REC_NarL-like"/>
    <property type="match status" value="1"/>
</dbReference>
<dbReference type="InterPro" id="IPR039420">
    <property type="entry name" value="WalR-like"/>
</dbReference>